<accession>A0A6A5BE44</accession>
<sequence length="438" mass="49494">MLTTPSKAITLPPSSSATPSSSCSSLSIHQEHQEEGDMLLRRVVASNFVGNGTPPPSPSNSSESKKKNKTRKFTFNVMDSPAESFSSSDGLSSSQRLDKLRSLSISMEQDKVQEVERLIVDHSPKGTNTQCVKWNLGMQSDQKQKRPLWAPSLLTNPRNRPKSKSCPADYVVSFDMGESQGVVSSHVLDPLEHGFVHNNEKRKELAEKLLLKSQGLHFKPISKFFKSHKGVREESLYKHSQPSQETLKNGKIIGGGVNDVLSKTIEEEIQENECCNYEELLRKGFYLYLGVTADLSILKNTFLKEIPDDSCMKFDNQECVEPFRLNIALSIDYEFRTSYFSVVSHDSFLVKGFVETLSSFPTNTNEQLKFIENAFEKDEYNNMKMKRLFSMKRQDFPPSQFVSCDNDIERSILHFGTVHGQTAECVFERKKQPGTMAL</sequence>
<dbReference type="RefSeq" id="XP_044557815.1">
    <property type="nucleotide sequence ID" value="XM_044712478.1"/>
</dbReference>
<feature type="region of interest" description="Disordered" evidence="1">
    <location>
        <begin position="1"/>
        <end position="69"/>
    </location>
</feature>
<reference evidence="2 3" key="1">
    <citation type="journal article" date="2019" name="Sci. Rep.">
        <title>Nanopore sequencing improves the draft genome of the human pathogenic amoeba Naegleria fowleri.</title>
        <authorList>
            <person name="Liechti N."/>
            <person name="Schurch N."/>
            <person name="Bruggmann R."/>
            <person name="Wittwer M."/>
        </authorList>
    </citation>
    <scope>NUCLEOTIDE SEQUENCE [LARGE SCALE GENOMIC DNA]</scope>
    <source>
        <strain evidence="2 3">ATCC 30894</strain>
    </source>
</reference>
<gene>
    <name evidence="2" type="ORF">FDP41_008606</name>
</gene>
<dbReference type="AlphaFoldDB" id="A0A6A5BE44"/>
<dbReference type="Proteomes" id="UP000444721">
    <property type="component" value="Unassembled WGS sequence"/>
</dbReference>
<feature type="compositionally biased region" description="Low complexity" evidence="1">
    <location>
        <begin position="8"/>
        <end position="28"/>
    </location>
</feature>
<feature type="compositionally biased region" description="Basic and acidic residues" evidence="1">
    <location>
        <begin position="29"/>
        <end position="40"/>
    </location>
</feature>
<proteinExistence type="predicted"/>
<dbReference type="GeneID" id="68115824"/>
<organism evidence="2 3">
    <name type="scientific">Naegleria fowleri</name>
    <name type="common">Brain eating amoeba</name>
    <dbReference type="NCBI Taxonomy" id="5763"/>
    <lineage>
        <taxon>Eukaryota</taxon>
        <taxon>Discoba</taxon>
        <taxon>Heterolobosea</taxon>
        <taxon>Tetramitia</taxon>
        <taxon>Eutetramitia</taxon>
        <taxon>Vahlkampfiidae</taxon>
        <taxon>Naegleria</taxon>
    </lineage>
</organism>
<evidence type="ECO:0000313" key="3">
    <source>
        <dbReference type="Proteomes" id="UP000444721"/>
    </source>
</evidence>
<dbReference type="VEuPathDB" id="AmoebaDB:NfTy_086680"/>
<keyword evidence="3" id="KW-1185">Reference proteome</keyword>
<comment type="caution">
    <text evidence="2">The sequence shown here is derived from an EMBL/GenBank/DDBJ whole genome shotgun (WGS) entry which is preliminary data.</text>
</comment>
<dbReference type="VEuPathDB" id="AmoebaDB:NF0050320"/>
<feature type="region of interest" description="Disordered" evidence="1">
    <location>
        <begin position="143"/>
        <end position="165"/>
    </location>
</feature>
<dbReference type="VEuPathDB" id="AmoebaDB:FDP41_008606"/>
<protein>
    <submittedName>
        <fullName evidence="2">Uncharacterized protein</fullName>
    </submittedName>
</protein>
<evidence type="ECO:0000313" key="2">
    <source>
        <dbReference type="EMBL" id="KAF0973102.1"/>
    </source>
</evidence>
<name>A0A6A5BE44_NAEFO</name>
<dbReference type="EMBL" id="VFQX01000062">
    <property type="protein sequence ID" value="KAF0973102.1"/>
    <property type="molecule type" value="Genomic_DNA"/>
</dbReference>
<dbReference type="OrthoDB" id="10527757at2759"/>
<evidence type="ECO:0000256" key="1">
    <source>
        <dbReference type="SAM" id="MobiDB-lite"/>
    </source>
</evidence>